<evidence type="ECO:0000313" key="18">
    <source>
        <dbReference type="Proteomes" id="UP000253741"/>
    </source>
</evidence>
<dbReference type="PANTHER" id="PTHR32282">
    <property type="entry name" value="BINDING PROTEIN TRANSPEPTIDASE, PUTATIVE-RELATED"/>
    <property type="match status" value="1"/>
</dbReference>
<dbReference type="PANTHER" id="PTHR32282:SF34">
    <property type="entry name" value="PENICILLIN-BINDING PROTEIN 1A"/>
    <property type="match status" value="1"/>
</dbReference>
<comment type="similarity">
    <text evidence="2">In the N-terminal section; belongs to the glycosyltransferase 51 family.</text>
</comment>
<sequence length="671" mass="71336">MGIGTTAAPGGADPRGGGGGRYLDFPRAGRRGWRRWVPSWRLLSGSVLISLGALLGLFALIYANTDIPAEHDVARRQATVYYWADGTRMVSVGDVNRQEVRLAQIPLSVQRAVVSAENTDFYTDPGVSFKGIARAGLNMIKGEEIQGGSTITQQYVKNAYLSQDQTLSRKAKEFFLSLKISQQRSKPEILEGYLNTSWFGRDSYGIQAAAQAYYGISAKDLNPSQAALLTAILKGADTLDPSLGPSQHERAERRWRYILDREVETGAMSAAERAGYTEFPEPKQPVKPNSQAGQIGYLVDIANKYLKNRSGITDQDLADGGLRVFTTFEKDKVFALADSVDRIRRQNLAPETRESDRNVQVGAASVRSQDGAVVAVYGGEDAVTHFSNNADTSSVPAGSAFKPFVFAAALEYGGLGFVPADLSGVPSSPGLDESLVASRDDAFIAAGENVGLDKVKDMAVATGLREDSMAQLDPAFPVGTSTPSAVRLASAYTAFSGDGTGHEPYSVTRVERDGAVLGGFEPPRARRAMDPAVALEVGEALQRLGSSTLGPTRDQWFGAPVWAGRTGADDGMKSAWFIGATKELSTSVTMFRTEPEGAELLDMAGVGGADSEQGTVFPPRIWSDYQLSVAPDSFTSVPVAPVAPPADTFPADSARTAGDPAAGSQSLGTTS</sequence>
<dbReference type="FunFam" id="1.10.3810.10:FF:000001">
    <property type="entry name" value="Penicillin-binding protein 1A"/>
    <property type="match status" value="1"/>
</dbReference>
<evidence type="ECO:0000256" key="10">
    <source>
        <dbReference type="ARBA" id="ARBA00023268"/>
    </source>
</evidence>
<organism evidence="17 18">
    <name type="scientific">Streptomyces corynorhini</name>
    <dbReference type="NCBI Taxonomy" id="2282652"/>
    <lineage>
        <taxon>Bacteria</taxon>
        <taxon>Bacillati</taxon>
        <taxon>Actinomycetota</taxon>
        <taxon>Actinomycetes</taxon>
        <taxon>Kitasatosporales</taxon>
        <taxon>Streptomycetaceae</taxon>
        <taxon>Streptomyces</taxon>
    </lineage>
</organism>
<keyword evidence="15" id="KW-1133">Transmembrane helix</keyword>
<evidence type="ECO:0000256" key="1">
    <source>
        <dbReference type="ARBA" id="ARBA00007090"/>
    </source>
</evidence>
<dbReference type="InterPro" id="IPR050396">
    <property type="entry name" value="Glycosyltr_51/Transpeptidase"/>
</dbReference>
<dbReference type="OrthoDB" id="8865355at2"/>
<comment type="similarity">
    <text evidence="1">In the C-terminal section; belongs to the transpeptidase family.</text>
</comment>
<dbReference type="GO" id="GO:0008360">
    <property type="term" value="P:regulation of cell shape"/>
    <property type="evidence" value="ECO:0007669"/>
    <property type="project" value="UniProtKB-KW"/>
</dbReference>
<keyword evidence="9" id="KW-0573">Peptidoglycan synthesis</keyword>
<keyword evidence="11" id="KW-0961">Cell wall biogenesis/degradation</keyword>
<evidence type="ECO:0000256" key="3">
    <source>
        <dbReference type="ARBA" id="ARBA00022645"/>
    </source>
</evidence>
<name>A0A370B657_9ACTN</name>
<keyword evidence="7" id="KW-0378">Hydrolase</keyword>
<evidence type="ECO:0000256" key="4">
    <source>
        <dbReference type="ARBA" id="ARBA00022670"/>
    </source>
</evidence>
<evidence type="ECO:0000256" key="6">
    <source>
        <dbReference type="ARBA" id="ARBA00022679"/>
    </source>
</evidence>
<feature type="compositionally biased region" description="Low complexity" evidence="14">
    <location>
        <begin position="640"/>
        <end position="652"/>
    </location>
</feature>
<protein>
    <submittedName>
        <fullName evidence="17">Penicillin-binding protein</fullName>
    </submittedName>
</protein>
<dbReference type="InterPro" id="IPR023346">
    <property type="entry name" value="Lysozyme-like_dom_sf"/>
</dbReference>
<dbReference type="GO" id="GO:0071555">
    <property type="term" value="P:cell wall organization"/>
    <property type="evidence" value="ECO:0007669"/>
    <property type="project" value="UniProtKB-KW"/>
</dbReference>
<dbReference type="EMBL" id="QQNA01000108">
    <property type="protein sequence ID" value="RDG37317.1"/>
    <property type="molecule type" value="Genomic_DNA"/>
</dbReference>
<keyword evidence="15" id="KW-0812">Transmembrane</keyword>
<feature type="transmembrane region" description="Helical" evidence="15">
    <location>
        <begin position="40"/>
        <end position="63"/>
    </location>
</feature>
<evidence type="ECO:0000256" key="15">
    <source>
        <dbReference type="SAM" id="Phobius"/>
    </source>
</evidence>
<feature type="domain" description="Glycosyl transferase family 51" evidence="16">
    <location>
        <begin position="91"/>
        <end position="261"/>
    </location>
</feature>
<keyword evidence="18" id="KW-1185">Reference proteome</keyword>
<evidence type="ECO:0000256" key="14">
    <source>
        <dbReference type="SAM" id="MobiDB-lite"/>
    </source>
</evidence>
<comment type="caution">
    <text evidence="17">The sequence shown here is derived from an EMBL/GenBank/DDBJ whole genome shotgun (WGS) entry which is preliminary data.</text>
</comment>
<dbReference type="SUPFAM" id="SSF56601">
    <property type="entry name" value="beta-lactamase/transpeptidase-like"/>
    <property type="match status" value="1"/>
</dbReference>
<evidence type="ECO:0000256" key="12">
    <source>
        <dbReference type="ARBA" id="ARBA00034000"/>
    </source>
</evidence>
<accession>A0A370B657</accession>
<evidence type="ECO:0000256" key="11">
    <source>
        <dbReference type="ARBA" id="ARBA00023316"/>
    </source>
</evidence>
<evidence type="ECO:0000256" key="8">
    <source>
        <dbReference type="ARBA" id="ARBA00022960"/>
    </source>
</evidence>
<evidence type="ECO:0000256" key="5">
    <source>
        <dbReference type="ARBA" id="ARBA00022676"/>
    </source>
</evidence>
<dbReference type="SUPFAM" id="SSF53955">
    <property type="entry name" value="Lysozyme-like"/>
    <property type="match status" value="1"/>
</dbReference>
<feature type="region of interest" description="Disordered" evidence="14">
    <location>
        <begin position="640"/>
        <end position="671"/>
    </location>
</feature>
<keyword evidence="10" id="KW-0511">Multifunctional enzyme</keyword>
<evidence type="ECO:0000256" key="7">
    <source>
        <dbReference type="ARBA" id="ARBA00022801"/>
    </source>
</evidence>
<dbReference type="GO" id="GO:0008955">
    <property type="term" value="F:peptidoglycan glycosyltransferase activity"/>
    <property type="evidence" value="ECO:0007669"/>
    <property type="project" value="UniProtKB-EC"/>
</dbReference>
<comment type="catalytic activity">
    <reaction evidence="13">
        <text>[GlcNAc-(1-&gt;4)-Mur2Ac(oyl-L-Ala-gamma-D-Glu-L-Lys-D-Ala-D-Ala)](n)-di-trans,octa-cis-undecaprenyl diphosphate + beta-D-GlcNAc-(1-&gt;4)-Mur2Ac(oyl-L-Ala-gamma-D-Glu-L-Lys-D-Ala-D-Ala)-di-trans,octa-cis-undecaprenyl diphosphate = [GlcNAc-(1-&gt;4)-Mur2Ac(oyl-L-Ala-gamma-D-Glu-L-Lys-D-Ala-D-Ala)](n+1)-di-trans,octa-cis-undecaprenyl diphosphate + di-trans,octa-cis-undecaprenyl diphosphate + H(+)</text>
        <dbReference type="Rhea" id="RHEA:23708"/>
        <dbReference type="Rhea" id="RHEA-COMP:9602"/>
        <dbReference type="Rhea" id="RHEA-COMP:9603"/>
        <dbReference type="ChEBI" id="CHEBI:15378"/>
        <dbReference type="ChEBI" id="CHEBI:58405"/>
        <dbReference type="ChEBI" id="CHEBI:60033"/>
        <dbReference type="ChEBI" id="CHEBI:78435"/>
        <dbReference type="EC" id="2.4.99.28"/>
    </reaction>
</comment>
<reference evidence="17 18" key="1">
    <citation type="submission" date="2018-07" db="EMBL/GenBank/DDBJ databases">
        <title>Streptomyces species from bats.</title>
        <authorList>
            <person name="Dunlap C."/>
        </authorList>
    </citation>
    <scope>NUCLEOTIDE SEQUENCE [LARGE SCALE GENOMIC DNA]</scope>
    <source>
        <strain evidence="17 18">AC230</strain>
    </source>
</reference>
<dbReference type="GO" id="GO:0009002">
    <property type="term" value="F:serine-type D-Ala-D-Ala carboxypeptidase activity"/>
    <property type="evidence" value="ECO:0007669"/>
    <property type="project" value="UniProtKB-EC"/>
</dbReference>
<dbReference type="AlphaFoldDB" id="A0A370B657"/>
<dbReference type="InterPro" id="IPR001264">
    <property type="entry name" value="Glyco_trans_51"/>
</dbReference>
<dbReference type="Proteomes" id="UP000253741">
    <property type="component" value="Unassembled WGS sequence"/>
</dbReference>
<dbReference type="InterPro" id="IPR012338">
    <property type="entry name" value="Beta-lactam/transpept-like"/>
</dbReference>
<keyword evidence="5" id="KW-0328">Glycosyltransferase</keyword>
<dbReference type="GO" id="GO:0006508">
    <property type="term" value="P:proteolysis"/>
    <property type="evidence" value="ECO:0007669"/>
    <property type="project" value="UniProtKB-KW"/>
</dbReference>
<keyword evidence="6" id="KW-0808">Transferase</keyword>
<evidence type="ECO:0000256" key="13">
    <source>
        <dbReference type="ARBA" id="ARBA00049902"/>
    </source>
</evidence>
<dbReference type="Gene3D" id="3.40.710.10">
    <property type="entry name" value="DD-peptidase/beta-lactamase superfamily"/>
    <property type="match status" value="1"/>
</dbReference>
<gene>
    <name evidence="17" type="ORF">DVH02_15170</name>
</gene>
<keyword evidence="15" id="KW-0472">Membrane</keyword>
<evidence type="ECO:0000256" key="9">
    <source>
        <dbReference type="ARBA" id="ARBA00022984"/>
    </source>
</evidence>
<dbReference type="GO" id="GO:0009252">
    <property type="term" value="P:peptidoglycan biosynthetic process"/>
    <property type="evidence" value="ECO:0007669"/>
    <property type="project" value="UniProtKB-KW"/>
</dbReference>
<dbReference type="InterPro" id="IPR036950">
    <property type="entry name" value="PBP_transglycosylase"/>
</dbReference>
<dbReference type="Pfam" id="PF00912">
    <property type="entry name" value="Transgly"/>
    <property type="match status" value="1"/>
</dbReference>
<comment type="catalytic activity">
    <reaction evidence="12">
        <text>Preferential cleavage: (Ac)2-L-Lys-D-Ala-|-D-Ala. Also transpeptidation of peptidyl-alanyl moieties that are N-acyl substituents of D-alanine.</text>
        <dbReference type="EC" id="3.4.16.4"/>
    </reaction>
</comment>
<proteinExistence type="inferred from homology"/>
<keyword evidence="3" id="KW-0121">Carboxypeptidase</keyword>
<evidence type="ECO:0000313" key="17">
    <source>
        <dbReference type="EMBL" id="RDG37317.1"/>
    </source>
</evidence>
<evidence type="ECO:0000256" key="2">
    <source>
        <dbReference type="ARBA" id="ARBA00007739"/>
    </source>
</evidence>
<dbReference type="GO" id="GO:0030288">
    <property type="term" value="C:outer membrane-bounded periplasmic space"/>
    <property type="evidence" value="ECO:0007669"/>
    <property type="project" value="TreeGrafter"/>
</dbReference>
<keyword evidence="8" id="KW-0133">Cell shape</keyword>
<keyword evidence="4" id="KW-0645">Protease</keyword>
<evidence type="ECO:0000259" key="16">
    <source>
        <dbReference type="Pfam" id="PF00912"/>
    </source>
</evidence>
<dbReference type="Gene3D" id="1.10.3810.10">
    <property type="entry name" value="Biosynthetic peptidoglycan transglycosylase-like"/>
    <property type="match status" value="1"/>
</dbReference>